<proteinExistence type="predicted"/>
<gene>
    <name evidence="2" type="ORF">PoB_004005700</name>
</gene>
<feature type="compositionally biased region" description="Basic and acidic residues" evidence="1">
    <location>
        <begin position="121"/>
        <end position="157"/>
    </location>
</feature>
<protein>
    <submittedName>
        <fullName evidence="2">Uncharacterized protein</fullName>
    </submittedName>
</protein>
<evidence type="ECO:0000313" key="2">
    <source>
        <dbReference type="EMBL" id="GFO13552.1"/>
    </source>
</evidence>
<dbReference type="EMBL" id="BLXT01004491">
    <property type="protein sequence ID" value="GFO13552.1"/>
    <property type="molecule type" value="Genomic_DNA"/>
</dbReference>
<keyword evidence="3" id="KW-1185">Reference proteome</keyword>
<reference evidence="2 3" key="1">
    <citation type="journal article" date="2021" name="Elife">
        <title>Chloroplast acquisition without the gene transfer in kleptoplastic sea slugs, Plakobranchus ocellatus.</title>
        <authorList>
            <person name="Maeda T."/>
            <person name="Takahashi S."/>
            <person name="Yoshida T."/>
            <person name="Shimamura S."/>
            <person name="Takaki Y."/>
            <person name="Nagai Y."/>
            <person name="Toyoda A."/>
            <person name="Suzuki Y."/>
            <person name="Arimoto A."/>
            <person name="Ishii H."/>
            <person name="Satoh N."/>
            <person name="Nishiyama T."/>
            <person name="Hasebe M."/>
            <person name="Maruyama T."/>
            <person name="Minagawa J."/>
            <person name="Obokata J."/>
            <person name="Shigenobu S."/>
        </authorList>
    </citation>
    <scope>NUCLEOTIDE SEQUENCE [LARGE SCALE GENOMIC DNA]</scope>
</reference>
<evidence type="ECO:0000256" key="1">
    <source>
        <dbReference type="SAM" id="MobiDB-lite"/>
    </source>
</evidence>
<comment type="caution">
    <text evidence="2">The sequence shown here is derived from an EMBL/GenBank/DDBJ whole genome shotgun (WGS) entry which is preliminary data.</text>
</comment>
<dbReference type="Proteomes" id="UP000735302">
    <property type="component" value="Unassembled WGS sequence"/>
</dbReference>
<organism evidence="2 3">
    <name type="scientific">Plakobranchus ocellatus</name>
    <dbReference type="NCBI Taxonomy" id="259542"/>
    <lineage>
        <taxon>Eukaryota</taxon>
        <taxon>Metazoa</taxon>
        <taxon>Spiralia</taxon>
        <taxon>Lophotrochozoa</taxon>
        <taxon>Mollusca</taxon>
        <taxon>Gastropoda</taxon>
        <taxon>Heterobranchia</taxon>
        <taxon>Euthyneura</taxon>
        <taxon>Panpulmonata</taxon>
        <taxon>Sacoglossa</taxon>
        <taxon>Placobranchoidea</taxon>
        <taxon>Plakobranchidae</taxon>
        <taxon>Plakobranchus</taxon>
    </lineage>
</organism>
<accession>A0AAV4B1Y3</accession>
<dbReference type="AlphaFoldDB" id="A0AAV4B1Y3"/>
<sequence length="401" mass="46478">MADRQHPRLKQTPKHLERMLFVNHKEEQNLKRRLEAIATSGRVRSNELDRERIKMRNVWRYNSRLSHTHIAPLLGQIPSLIKKEVQRPNDAIDPVNMHLLREYRKNCQIIPSILSALTKDSQQHDSDAQRDEPNKEDITEKRQRDQKQINTRRDMKQKFSRLSSVSGAMARRNRKRQISASGEESEGIAISNEEDDDVIDGSLSDQPDSSKVTQLVKDITKLRTEISANKKVDLKRAKVSFQDMLRGVHAQRRRDSESDTYTDGACALLRRKMHKLRNPDDSDSAVEVTLDAGKGEFKIKHLLPRINQKRHSLPQSVLQTKKKALPATRSFSSVPTISRQQALLGESEETMKKQLEAQERYHTEVKVAKEIEKFRCIQSKISDFLEKHKRKHMPPLLYEQA</sequence>
<feature type="region of interest" description="Disordered" evidence="1">
    <location>
        <begin position="118"/>
        <end position="210"/>
    </location>
</feature>
<evidence type="ECO:0000313" key="3">
    <source>
        <dbReference type="Proteomes" id="UP000735302"/>
    </source>
</evidence>
<name>A0AAV4B1Y3_9GAST</name>